<accession>A0A073KQB2</accession>
<comment type="pathway">
    <text evidence="3 19">Cofactor biosynthesis; adenosylcobalamin biosynthesis; adenosylcobalamin from cob(II)yrinate a,c-diamide: step 7/7.</text>
</comment>
<dbReference type="PANTHER" id="PTHR34148:SF1">
    <property type="entry name" value="ADENOSYLCOBINAMIDE-GDP RIBAZOLETRANSFERASE"/>
    <property type="match status" value="1"/>
</dbReference>
<dbReference type="GO" id="GO:0005886">
    <property type="term" value="C:plasma membrane"/>
    <property type="evidence" value="ECO:0007669"/>
    <property type="project" value="UniProtKB-SubCell"/>
</dbReference>
<comment type="caution">
    <text evidence="20">The sequence shown here is derived from an EMBL/GenBank/DDBJ whole genome shotgun (WGS) entry which is preliminary data.</text>
</comment>
<keyword evidence="7 19" id="KW-1003">Cell membrane</keyword>
<sequence>MSERESWHKEIDLFFVAMGYFTRIPMPKWVEVDADKLNKASRYFGLVGLLVGLLSAIVFWLTQNWLPAGVSVLLSMLTGVLLTGGFHEDGLADTFDGFGGGWTAEDKLRIMKDSRLGSYGALALIIVLMLKWQLLVELALYDPVVAGSAMIVAHTVSRVVAASLIFTEKYVRDDESSKSKPLAQHQGINELFILIASGVLVLLVLKGIAALSLLLIMIGLRRLIVVIFRRQIGGYTGDTLGAAQQICEIVCYFVLLVVGSIL</sequence>
<organism evidence="20 21">
    <name type="scientific">Shewanella xiamenensis</name>
    <dbReference type="NCBI Taxonomy" id="332186"/>
    <lineage>
        <taxon>Bacteria</taxon>
        <taxon>Pseudomonadati</taxon>
        <taxon>Pseudomonadota</taxon>
        <taxon>Gammaproteobacteria</taxon>
        <taxon>Alteromonadales</taxon>
        <taxon>Shewanellaceae</taxon>
        <taxon>Shewanella</taxon>
    </lineage>
</organism>
<keyword evidence="11 19" id="KW-0460">Magnesium</keyword>
<evidence type="ECO:0000256" key="8">
    <source>
        <dbReference type="ARBA" id="ARBA00022573"/>
    </source>
</evidence>
<comment type="similarity">
    <text evidence="4 19">Belongs to the CobS family.</text>
</comment>
<evidence type="ECO:0000256" key="7">
    <source>
        <dbReference type="ARBA" id="ARBA00022475"/>
    </source>
</evidence>
<evidence type="ECO:0000256" key="13">
    <source>
        <dbReference type="ARBA" id="ARBA00023136"/>
    </source>
</evidence>
<feature type="transmembrane region" description="Helical" evidence="19">
    <location>
        <begin position="146"/>
        <end position="166"/>
    </location>
</feature>
<evidence type="ECO:0000256" key="9">
    <source>
        <dbReference type="ARBA" id="ARBA00022679"/>
    </source>
</evidence>
<feature type="transmembrane region" description="Helical" evidence="19">
    <location>
        <begin position="187"/>
        <end position="205"/>
    </location>
</feature>
<gene>
    <name evidence="19" type="primary">cobS</name>
    <name evidence="20" type="ORF">QM089_01620</name>
</gene>
<evidence type="ECO:0000256" key="1">
    <source>
        <dbReference type="ARBA" id="ARBA00001946"/>
    </source>
</evidence>
<feature type="transmembrane region" description="Helical" evidence="19">
    <location>
        <begin position="43"/>
        <end position="62"/>
    </location>
</feature>
<evidence type="ECO:0000256" key="12">
    <source>
        <dbReference type="ARBA" id="ARBA00022989"/>
    </source>
</evidence>
<proteinExistence type="inferred from homology"/>
<evidence type="ECO:0000256" key="11">
    <source>
        <dbReference type="ARBA" id="ARBA00022842"/>
    </source>
</evidence>
<evidence type="ECO:0000256" key="2">
    <source>
        <dbReference type="ARBA" id="ARBA00004651"/>
    </source>
</evidence>
<comment type="subcellular location">
    <subcellularLocation>
        <location evidence="2 19">Cell membrane</location>
        <topology evidence="2 19">Multi-pass membrane protein</topology>
    </subcellularLocation>
</comment>
<evidence type="ECO:0000256" key="18">
    <source>
        <dbReference type="ARBA" id="ARBA00049504"/>
    </source>
</evidence>
<feature type="transmembrane region" description="Helical" evidence="19">
    <location>
        <begin position="68"/>
        <end position="86"/>
    </location>
</feature>
<protein>
    <recommendedName>
        <fullName evidence="6 19">Adenosylcobinamide-GDP ribazoletransferase</fullName>
        <ecNumber evidence="5 19">2.7.8.26</ecNumber>
    </recommendedName>
    <alternativeName>
        <fullName evidence="16 19">Cobalamin synthase</fullName>
    </alternativeName>
    <alternativeName>
        <fullName evidence="15 19">Cobalamin-5'-phosphate synthase</fullName>
    </alternativeName>
</protein>
<reference evidence="20" key="1">
    <citation type="submission" date="2023-05" db="EMBL/GenBank/DDBJ databases">
        <title>Colonisation of extended spectrum b-lactamase- and carbapenemase-producing bacteria on hospital surfaces from low- and middle-income countries.</title>
        <authorList>
            <person name="Nieto-Rosado M."/>
            <person name="Sands K."/>
            <person name="Iregbu K."/>
            <person name="Zahra R."/>
            <person name="Mazarati J.B."/>
            <person name="Mehtar S."/>
            <person name="Barnards-Group B."/>
            <person name="Walsh T.R."/>
        </authorList>
    </citation>
    <scope>NUCLEOTIDE SEQUENCE</scope>
    <source>
        <strain evidence="20">PP-E493</strain>
    </source>
</reference>
<evidence type="ECO:0000256" key="4">
    <source>
        <dbReference type="ARBA" id="ARBA00010561"/>
    </source>
</evidence>
<dbReference type="PANTHER" id="PTHR34148">
    <property type="entry name" value="ADENOSYLCOBINAMIDE-GDP RIBAZOLETRANSFERASE"/>
    <property type="match status" value="1"/>
</dbReference>
<evidence type="ECO:0000256" key="10">
    <source>
        <dbReference type="ARBA" id="ARBA00022692"/>
    </source>
</evidence>
<evidence type="ECO:0000256" key="5">
    <source>
        <dbReference type="ARBA" id="ARBA00013200"/>
    </source>
</evidence>
<comment type="cofactor">
    <cofactor evidence="1 19">
        <name>Mg(2+)</name>
        <dbReference type="ChEBI" id="CHEBI:18420"/>
    </cofactor>
</comment>
<dbReference type="GO" id="GO:0051073">
    <property type="term" value="F:adenosylcobinamide-GDP ribazoletransferase activity"/>
    <property type="evidence" value="ECO:0007669"/>
    <property type="project" value="UniProtKB-UniRule"/>
</dbReference>
<dbReference type="RefSeq" id="WP_037414785.1">
    <property type="nucleotide sequence ID" value="NZ_AP025014.1"/>
</dbReference>
<dbReference type="HAMAP" id="MF_00719">
    <property type="entry name" value="CobS"/>
    <property type="match status" value="1"/>
</dbReference>
<evidence type="ECO:0000313" key="20">
    <source>
        <dbReference type="EMBL" id="MDV5388996.1"/>
    </source>
</evidence>
<feature type="transmembrane region" description="Helical" evidence="19">
    <location>
        <begin position="240"/>
        <end position="261"/>
    </location>
</feature>
<comment type="function">
    <text evidence="14 19">Joins adenosylcobinamide-GDP and alpha-ribazole to generate adenosylcobalamin (Ado-cobalamin). Also synthesizes adenosylcobalamin 5'-phosphate from adenosylcobinamide-GDP and alpha-ribazole 5'-phosphate.</text>
</comment>
<evidence type="ECO:0000256" key="15">
    <source>
        <dbReference type="ARBA" id="ARBA00032605"/>
    </source>
</evidence>
<feature type="transmembrane region" description="Helical" evidence="19">
    <location>
        <begin position="116"/>
        <end position="134"/>
    </location>
</feature>
<keyword evidence="9 19" id="KW-0808">Transferase</keyword>
<dbReference type="GO" id="GO:0009236">
    <property type="term" value="P:cobalamin biosynthetic process"/>
    <property type="evidence" value="ECO:0007669"/>
    <property type="project" value="UniProtKB-UniRule"/>
</dbReference>
<comment type="catalytic activity">
    <reaction evidence="17 19">
        <text>alpha-ribazole + adenosylcob(III)inamide-GDP = adenosylcob(III)alamin + GMP + H(+)</text>
        <dbReference type="Rhea" id="RHEA:16049"/>
        <dbReference type="ChEBI" id="CHEBI:10329"/>
        <dbReference type="ChEBI" id="CHEBI:15378"/>
        <dbReference type="ChEBI" id="CHEBI:18408"/>
        <dbReference type="ChEBI" id="CHEBI:58115"/>
        <dbReference type="ChEBI" id="CHEBI:60487"/>
        <dbReference type="EC" id="2.7.8.26"/>
    </reaction>
</comment>
<dbReference type="EC" id="2.7.8.26" evidence="5 19"/>
<evidence type="ECO:0000256" key="16">
    <source>
        <dbReference type="ARBA" id="ARBA00032853"/>
    </source>
</evidence>
<dbReference type="InterPro" id="IPR003805">
    <property type="entry name" value="CobS"/>
</dbReference>
<dbReference type="GeneID" id="75189983"/>
<evidence type="ECO:0000256" key="14">
    <source>
        <dbReference type="ARBA" id="ARBA00025228"/>
    </source>
</evidence>
<name>A0A073KQB2_9GAMM</name>
<dbReference type="OrthoDB" id="9794626at2"/>
<keyword evidence="8 19" id="KW-0169">Cobalamin biosynthesis</keyword>
<dbReference type="NCBIfam" id="NF001277">
    <property type="entry name" value="PRK00235.1-3"/>
    <property type="match status" value="1"/>
</dbReference>
<keyword evidence="13 19" id="KW-0472">Membrane</keyword>
<evidence type="ECO:0000256" key="6">
    <source>
        <dbReference type="ARBA" id="ARBA00015850"/>
    </source>
</evidence>
<keyword evidence="12 19" id="KW-1133">Transmembrane helix</keyword>
<dbReference type="Pfam" id="PF02654">
    <property type="entry name" value="CobS"/>
    <property type="match status" value="1"/>
</dbReference>
<evidence type="ECO:0000313" key="21">
    <source>
        <dbReference type="Proteomes" id="UP001187859"/>
    </source>
</evidence>
<evidence type="ECO:0000256" key="19">
    <source>
        <dbReference type="HAMAP-Rule" id="MF_00719"/>
    </source>
</evidence>
<evidence type="ECO:0000256" key="17">
    <source>
        <dbReference type="ARBA" id="ARBA00048623"/>
    </source>
</evidence>
<keyword evidence="10 19" id="KW-0812">Transmembrane</keyword>
<comment type="catalytic activity">
    <reaction evidence="18 19">
        <text>alpha-ribazole 5'-phosphate + adenosylcob(III)inamide-GDP = adenosylcob(III)alamin 5'-phosphate + GMP + H(+)</text>
        <dbReference type="Rhea" id="RHEA:23560"/>
        <dbReference type="ChEBI" id="CHEBI:15378"/>
        <dbReference type="ChEBI" id="CHEBI:57918"/>
        <dbReference type="ChEBI" id="CHEBI:58115"/>
        <dbReference type="ChEBI" id="CHEBI:60487"/>
        <dbReference type="ChEBI" id="CHEBI:60493"/>
        <dbReference type="EC" id="2.7.8.26"/>
    </reaction>
</comment>
<dbReference type="EMBL" id="JASGOQ010000001">
    <property type="protein sequence ID" value="MDV5388996.1"/>
    <property type="molecule type" value="Genomic_DNA"/>
</dbReference>
<dbReference type="GO" id="GO:0008818">
    <property type="term" value="F:cobalamin 5'-phosphate synthase activity"/>
    <property type="evidence" value="ECO:0007669"/>
    <property type="project" value="UniProtKB-UniRule"/>
</dbReference>
<evidence type="ECO:0000256" key="3">
    <source>
        <dbReference type="ARBA" id="ARBA00004663"/>
    </source>
</evidence>
<dbReference type="AlphaFoldDB" id="A0A073KQB2"/>
<dbReference type="Proteomes" id="UP001187859">
    <property type="component" value="Unassembled WGS sequence"/>
</dbReference>
<dbReference type="NCBIfam" id="TIGR00317">
    <property type="entry name" value="cobS"/>
    <property type="match status" value="1"/>
</dbReference>